<organism evidence="1 2">
    <name type="scientific">Mesorhizobium ventifaucium</name>
    <dbReference type="NCBI Taxonomy" id="666020"/>
    <lineage>
        <taxon>Bacteria</taxon>
        <taxon>Pseudomonadati</taxon>
        <taxon>Pseudomonadota</taxon>
        <taxon>Alphaproteobacteria</taxon>
        <taxon>Hyphomicrobiales</taxon>
        <taxon>Phyllobacteriaceae</taxon>
        <taxon>Mesorhizobium</taxon>
    </lineage>
</organism>
<dbReference type="EMBL" id="CAKXZS010000034">
    <property type="protein sequence ID" value="CAH2405266.1"/>
    <property type="molecule type" value="Genomic_DNA"/>
</dbReference>
<comment type="caution">
    <text evidence="1">The sequence shown here is derived from an EMBL/GenBank/DDBJ whole genome shotgun (WGS) entry which is preliminary data.</text>
</comment>
<evidence type="ECO:0000313" key="2">
    <source>
        <dbReference type="Proteomes" id="UP001152604"/>
    </source>
</evidence>
<dbReference type="Proteomes" id="UP001152604">
    <property type="component" value="Unassembled WGS sequence"/>
</dbReference>
<accession>A0ABM9E900</accession>
<protein>
    <recommendedName>
        <fullName evidence="3">DNA-directed DNA polymerase family A palm domain-containing protein</fullName>
    </recommendedName>
</protein>
<dbReference type="RefSeq" id="WP_254027192.1">
    <property type="nucleotide sequence ID" value="NZ_CAKXZS010000034.1"/>
</dbReference>
<name>A0ABM9E900_9HYPH</name>
<keyword evidence="2" id="KW-1185">Reference proteome</keyword>
<sequence>MTSETKLLDGMVVASLPPSPTIMHDPWLTTREASPLADMAASLNARLEGTSRRNPKRKPRWDAAQRRLAIVQNLVANLAMLAFRHQPGTRLAVQAHKQAVNRYDREELPRGPLITTLKLMAEQGLVHYHQAVFKQLRTTIEPAPQMRAMLAGSGAALGDISRAPGGETIILKAVVGRGRPKVLVDYSDTVETLRLRAEMGTINAALARSDIRLCGSRPPPDQLVRVFLIGSPEAPASFDGHGRLFRGFWEFLPRAERAGITINGERVVELDYRAMYVHLAYALLGAGLPGRDPYDIPGLERHRDAVKKAVASLFFREGALRRLAGELRELLPEGWTASRLTAAVAARHPAIAHLFGTNIGPRLANAESGVLVAVLLRLLSEGVVALPIHDCVLVAESNKEAARTAMLQEARRLVGVALPVEEKVVQ</sequence>
<gene>
    <name evidence="1" type="ORF">MES4922_40155</name>
</gene>
<evidence type="ECO:0008006" key="3">
    <source>
        <dbReference type="Google" id="ProtNLM"/>
    </source>
</evidence>
<reference evidence="1" key="1">
    <citation type="submission" date="2022-03" db="EMBL/GenBank/DDBJ databases">
        <authorList>
            <person name="Brunel B."/>
        </authorList>
    </citation>
    <scope>NUCLEOTIDE SEQUENCE</scope>
    <source>
        <strain evidence="1">STM4922sample</strain>
    </source>
</reference>
<evidence type="ECO:0000313" key="1">
    <source>
        <dbReference type="EMBL" id="CAH2405266.1"/>
    </source>
</evidence>
<proteinExistence type="predicted"/>